<dbReference type="EMBL" id="JARUHM010000015">
    <property type="protein sequence ID" value="MDT9411984.1"/>
    <property type="molecule type" value="Genomic_DNA"/>
</dbReference>
<dbReference type="Pfam" id="PF06262">
    <property type="entry name" value="Zincin_1"/>
    <property type="match status" value="1"/>
</dbReference>
<dbReference type="InterPro" id="IPR010428">
    <property type="entry name" value="Zincin_1"/>
</dbReference>
<dbReference type="Proteomes" id="UP000423525">
    <property type="component" value="Chromosome"/>
</dbReference>
<dbReference type="Gene3D" id="3.30.2010.20">
    <property type="match status" value="1"/>
</dbReference>
<gene>
    <name evidence="2" type="ORF">FRC0190_02269</name>
    <name evidence="1" type="ORF">P8T80_11515</name>
</gene>
<reference evidence="2 3" key="1">
    <citation type="submission" date="2019-11" db="EMBL/GenBank/DDBJ databases">
        <authorList>
            <person name="Brisse S."/>
        </authorList>
    </citation>
    <scope>NUCLEOTIDE SEQUENCE [LARGE SCALE GENOMIC DNA]</scope>
    <source>
        <strain evidence="2">FRC0190</strain>
    </source>
</reference>
<dbReference type="RefSeq" id="WP_155874364.1">
    <property type="nucleotide sequence ID" value="NZ_CP168248.1"/>
</dbReference>
<reference evidence="1 4" key="2">
    <citation type="submission" date="2023-03" db="EMBL/GenBank/DDBJ databases">
        <title>Whole genome sequence of the first Corynebacterium rouxii strains isolated in Brazil: a recent member of Corynebacterium diphtheriae complex.</title>
        <authorList>
            <person name="Vieira V."/>
            <person name="Ramos J.N."/>
            <person name="Araujo M.R.B."/>
            <person name="Baio P.V."/>
            <person name="Sant'Anna L.O."/>
            <person name="Veras J.F.C."/>
            <person name="Vieira E.M.D."/>
            <person name="Sousa M.A.B."/>
            <person name="Camargo C.H."/>
            <person name="Sacchi C.T."/>
            <person name="Campos K.R."/>
            <person name="Santos M.B.N."/>
            <person name="Bokermann S."/>
            <person name="Alvim L.B."/>
            <person name="Santos L.S."/>
            <person name="Mattos-Guaraldi A.L."/>
        </authorList>
    </citation>
    <scope>NUCLEOTIDE SEQUENCE [LARGE SCALE GENOMIC DNA]</scope>
    <source>
        <strain evidence="1 4">70862</strain>
    </source>
</reference>
<dbReference type="CDD" id="cd12952">
    <property type="entry name" value="MMP_ACEL2062"/>
    <property type="match status" value="1"/>
</dbReference>
<dbReference type="SUPFAM" id="SSF55486">
    <property type="entry name" value="Metalloproteases ('zincins'), catalytic domain"/>
    <property type="match status" value="1"/>
</dbReference>
<dbReference type="Proteomes" id="UP001265983">
    <property type="component" value="Unassembled WGS sequence"/>
</dbReference>
<proteinExistence type="predicted"/>
<dbReference type="InterPro" id="IPR038555">
    <property type="entry name" value="Zincin_1_sf"/>
</dbReference>
<name>A0A6I8MIV5_9CORY</name>
<evidence type="ECO:0000313" key="1">
    <source>
        <dbReference type="EMBL" id="MDT9411984.1"/>
    </source>
</evidence>
<accession>A0A6I8MIV5</accession>
<evidence type="ECO:0000313" key="2">
    <source>
        <dbReference type="EMBL" id="VZH86359.1"/>
    </source>
</evidence>
<organism evidence="2 3">
    <name type="scientific">Corynebacterium rouxii</name>
    <dbReference type="NCBI Taxonomy" id="2719119"/>
    <lineage>
        <taxon>Bacteria</taxon>
        <taxon>Bacillati</taxon>
        <taxon>Actinomycetota</taxon>
        <taxon>Actinomycetes</taxon>
        <taxon>Mycobacteriales</taxon>
        <taxon>Corynebacteriaceae</taxon>
        <taxon>Corynebacterium</taxon>
    </lineage>
</organism>
<keyword evidence="4" id="KW-1185">Reference proteome</keyword>
<evidence type="ECO:0000313" key="4">
    <source>
        <dbReference type="Proteomes" id="UP001265983"/>
    </source>
</evidence>
<protein>
    <submittedName>
        <fullName evidence="2">Metallopeptidase family protein</fullName>
    </submittedName>
</protein>
<dbReference type="KEGG" id="crf:FRC0190_02269"/>
<sequence length="115" mass="13092">MVEISNEEFETLVDEALAAIPDPVADRITNLAFLISDYAEESPYILGQYHGVALTERTFDHTGFLPDTITIYREALKDFCSSHEELVEQVRVTVMHEIGHYFGLDEDDLHRLGYA</sequence>
<dbReference type="AlphaFoldDB" id="A0A6I8MIV5"/>
<evidence type="ECO:0000313" key="3">
    <source>
        <dbReference type="Proteomes" id="UP000423525"/>
    </source>
</evidence>
<dbReference type="EMBL" id="LR738855">
    <property type="protein sequence ID" value="VZH86359.1"/>
    <property type="molecule type" value="Genomic_DNA"/>
</dbReference>